<feature type="binding site" evidence="7">
    <location>
        <begin position="347"/>
        <end position="354"/>
    </location>
    <ligand>
        <name>ATP</name>
        <dbReference type="ChEBI" id="CHEBI:30616"/>
    </ligand>
</feature>
<dbReference type="SUPFAM" id="SSF57997">
    <property type="entry name" value="Tropomyosin"/>
    <property type="match status" value="1"/>
</dbReference>
<organism evidence="11 12">
    <name type="scientific">Sinocyclocheilus grahami</name>
    <name type="common">Dianchi golden-line fish</name>
    <name type="synonym">Barbus grahami</name>
    <dbReference type="NCBI Taxonomy" id="75366"/>
    <lineage>
        <taxon>Eukaryota</taxon>
        <taxon>Metazoa</taxon>
        <taxon>Chordata</taxon>
        <taxon>Craniata</taxon>
        <taxon>Vertebrata</taxon>
        <taxon>Euteleostomi</taxon>
        <taxon>Actinopterygii</taxon>
        <taxon>Neopterygii</taxon>
        <taxon>Teleostei</taxon>
        <taxon>Ostariophysi</taxon>
        <taxon>Cypriniformes</taxon>
        <taxon>Cyprinidae</taxon>
        <taxon>Cyprininae</taxon>
        <taxon>Sinocyclocheilus</taxon>
    </lineage>
</organism>
<dbReference type="PRINTS" id="PR00380">
    <property type="entry name" value="KINESINHEAVY"/>
</dbReference>
<reference evidence="11" key="2">
    <citation type="submission" date="2025-09" db="UniProtKB">
        <authorList>
            <consortium name="Ensembl"/>
        </authorList>
    </citation>
    <scope>IDENTIFICATION</scope>
</reference>
<keyword evidence="6" id="KW-0963">Cytoplasm</keyword>
<reference evidence="11" key="1">
    <citation type="submission" date="2025-08" db="UniProtKB">
        <authorList>
            <consortium name="Ensembl"/>
        </authorList>
    </citation>
    <scope>IDENTIFICATION</scope>
</reference>
<dbReference type="InterPro" id="IPR027417">
    <property type="entry name" value="P-loop_NTPase"/>
</dbReference>
<feature type="domain" description="Kinesin motor" evidence="10">
    <location>
        <begin position="256"/>
        <end position="591"/>
    </location>
</feature>
<dbReference type="GO" id="GO:0008017">
    <property type="term" value="F:microtubule binding"/>
    <property type="evidence" value="ECO:0007669"/>
    <property type="project" value="InterPro"/>
</dbReference>
<evidence type="ECO:0000313" key="11">
    <source>
        <dbReference type="Ensembl" id="ENSSGRP00000011707.1"/>
    </source>
</evidence>
<feature type="compositionally biased region" description="Low complexity" evidence="9">
    <location>
        <begin position="39"/>
        <end position="64"/>
    </location>
</feature>
<evidence type="ECO:0000256" key="6">
    <source>
        <dbReference type="ARBA" id="ARBA00023212"/>
    </source>
</evidence>
<dbReference type="Proteomes" id="UP000472262">
    <property type="component" value="Unassembled WGS sequence"/>
</dbReference>
<dbReference type="InterPro" id="IPR036961">
    <property type="entry name" value="Kinesin_motor_dom_sf"/>
</dbReference>
<evidence type="ECO:0000313" key="12">
    <source>
        <dbReference type="Proteomes" id="UP000472262"/>
    </source>
</evidence>
<dbReference type="Pfam" id="PF00225">
    <property type="entry name" value="Kinesin"/>
    <property type="match status" value="1"/>
</dbReference>
<dbReference type="Ensembl" id="ENSSGRT00000012708.1">
    <property type="protein sequence ID" value="ENSSGRP00000011707.1"/>
    <property type="gene ID" value="ENSSGRG00000007618.1"/>
</dbReference>
<dbReference type="GO" id="GO:0007018">
    <property type="term" value="P:microtubule-based movement"/>
    <property type="evidence" value="ECO:0007669"/>
    <property type="project" value="InterPro"/>
</dbReference>
<evidence type="ECO:0000256" key="3">
    <source>
        <dbReference type="ARBA" id="ARBA00022741"/>
    </source>
</evidence>
<dbReference type="GO" id="GO:0048731">
    <property type="term" value="P:system development"/>
    <property type="evidence" value="ECO:0007669"/>
    <property type="project" value="UniProtKB-ARBA"/>
</dbReference>
<dbReference type="InParanoid" id="A0A672KN72"/>
<keyword evidence="12" id="KW-1185">Reference proteome</keyword>
<accession>A0A672KN72</accession>
<feature type="coiled-coil region" evidence="8">
    <location>
        <begin position="93"/>
        <end position="235"/>
    </location>
</feature>
<dbReference type="InterPro" id="IPR027640">
    <property type="entry name" value="Kinesin-like_fam"/>
</dbReference>
<comment type="subcellular location">
    <subcellularLocation>
        <location evidence="1">Cytoplasm</location>
        <location evidence="1">Cytoskeleton</location>
    </subcellularLocation>
</comment>
<evidence type="ECO:0000256" key="2">
    <source>
        <dbReference type="ARBA" id="ARBA00022701"/>
    </source>
</evidence>
<dbReference type="GO" id="GO:0003777">
    <property type="term" value="F:microtubule motor activity"/>
    <property type="evidence" value="ECO:0007669"/>
    <property type="project" value="InterPro"/>
</dbReference>
<dbReference type="InterPro" id="IPR001752">
    <property type="entry name" value="Kinesin_motor_dom"/>
</dbReference>
<comment type="similarity">
    <text evidence="7">Belongs to the TRAFAC class myosin-kinesin ATPase superfamily. Kinesin family.</text>
</comment>
<name>A0A672KN72_SINGR</name>
<protein>
    <recommendedName>
        <fullName evidence="10">Kinesin motor domain-containing protein</fullName>
    </recommendedName>
</protein>
<dbReference type="PANTHER" id="PTHR47972:SF45">
    <property type="entry name" value="PROTEIN CLARET SEGREGATIONAL"/>
    <property type="match status" value="1"/>
</dbReference>
<evidence type="ECO:0000256" key="7">
    <source>
        <dbReference type="PROSITE-ProRule" id="PRU00283"/>
    </source>
</evidence>
<evidence type="ECO:0000256" key="8">
    <source>
        <dbReference type="SAM" id="Coils"/>
    </source>
</evidence>
<dbReference type="SMART" id="SM00129">
    <property type="entry name" value="KISc"/>
    <property type="match status" value="1"/>
</dbReference>
<proteinExistence type="inferred from homology"/>
<dbReference type="OMA" id="INFIDDC"/>
<feature type="region of interest" description="Disordered" evidence="9">
    <location>
        <begin position="1"/>
        <end position="64"/>
    </location>
</feature>
<sequence>NKKKKTSETSSKSSTDGEQQQPAQKKMRKVDIEPPQRFRSAASVAPPRRPVAVKAPAKPLRPTGAATVAVAPARAAAGSGASRRPGWDLKGKVSDMENKVQNYQGKIKSANQENEYLKDSITKAQKHKAEIEQENSGLKKRLRNCEEELVKLATVKDDLEQTSKERDGLKKDLNKLAEEHKVLEGLRDHLESELRNIQTQLAIQTSALGRCQDSLKESQELARNLEETVAHQREELHLGEMERRKLHNAIQELKGNIRVFCRVRPLLTGNQSDILHIQLPAHDNKALTLAKMEESHTGRTADTQKSYNFSFDRVFGPRAVQREVFEEISLLVQSALDGYNVCCFAYGQTGSGKTFTMEGSDLEELWGVIPRAVQQIFKSAKALREQGWQYTFTASFVEIYNETLRDLLYTGKPNKRPEHEIRKISSNEITVTNLTYQKVNNEDEVHNLIMLANQNRSTARTGMNDHSSRSHSVFQLDIEGQNSDRDTKCKCKNHILPARAVKTKYEFRIFVEFKINFLFCIQILKGHLSPLHLRLAQKSHMFRKPCKINASSTLKKHISRLYGGGFFPSHCNFFNEKSTLCDWLSTLCIKL</sequence>
<dbReference type="GO" id="GO:0005874">
    <property type="term" value="C:microtubule"/>
    <property type="evidence" value="ECO:0007669"/>
    <property type="project" value="UniProtKB-KW"/>
</dbReference>
<evidence type="ECO:0000256" key="1">
    <source>
        <dbReference type="ARBA" id="ARBA00004245"/>
    </source>
</evidence>
<keyword evidence="8" id="KW-0175">Coiled coil</keyword>
<dbReference type="GO" id="GO:0005524">
    <property type="term" value="F:ATP binding"/>
    <property type="evidence" value="ECO:0007669"/>
    <property type="project" value="UniProtKB-UniRule"/>
</dbReference>
<dbReference type="SUPFAM" id="SSF52540">
    <property type="entry name" value="P-loop containing nucleoside triphosphate hydrolases"/>
    <property type="match status" value="1"/>
</dbReference>
<keyword evidence="3 7" id="KW-0547">Nucleotide-binding</keyword>
<dbReference type="PANTHER" id="PTHR47972">
    <property type="entry name" value="KINESIN-LIKE PROTEIN KLP-3"/>
    <property type="match status" value="1"/>
</dbReference>
<dbReference type="AlphaFoldDB" id="A0A672KN72"/>
<dbReference type="PROSITE" id="PS50067">
    <property type="entry name" value="KINESIN_MOTOR_2"/>
    <property type="match status" value="1"/>
</dbReference>
<evidence type="ECO:0000256" key="4">
    <source>
        <dbReference type="ARBA" id="ARBA00022840"/>
    </source>
</evidence>
<evidence type="ECO:0000259" key="10">
    <source>
        <dbReference type="PROSITE" id="PS50067"/>
    </source>
</evidence>
<evidence type="ECO:0000256" key="9">
    <source>
        <dbReference type="SAM" id="MobiDB-lite"/>
    </source>
</evidence>
<keyword evidence="4 7" id="KW-0067">ATP-binding</keyword>
<keyword evidence="2" id="KW-0493">Microtubule</keyword>
<keyword evidence="5 7" id="KW-0505">Motor protein</keyword>
<dbReference type="Gene3D" id="3.40.850.10">
    <property type="entry name" value="Kinesin motor domain"/>
    <property type="match status" value="1"/>
</dbReference>
<evidence type="ECO:0000256" key="5">
    <source>
        <dbReference type="ARBA" id="ARBA00023175"/>
    </source>
</evidence>
<keyword evidence="6" id="KW-0206">Cytoskeleton</keyword>